<dbReference type="InterPro" id="IPR028877">
    <property type="entry name" value="Ribosomal_eL20"/>
</dbReference>
<proteinExistence type="inferred from homology"/>
<evidence type="ECO:0000256" key="3">
    <source>
        <dbReference type="HAMAP-Rule" id="MF_00273"/>
    </source>
</evidence>
<comment type="subunit">
    <text evidence="3">Part of the 50S ribosomal subunit. Binds 23S rRNA.</text>
</comment>
<sequence length="57" mass="6445">MSEFTVRGRFPARYGEQAFEKTIEAENEDVAIEHVYANFGSQHGLKRTQIDIDGVDA</sequence>
<comment type="similarity">
    <text evidence="3">Belongs to the eukaryotic ribosomal protein eL20 family.</text>
</comment>
<evidence type="ECO:0000313" key="6">
    <source>
        <dbReference type="Proteomes" id="UP001139494"/>
    </source>
</evidence>
<keyword evidence="3" id="KW-0699">rRNA-binding</keyword>
<dbReference type="Pfam" id="PF01775">
    <property type="entry name" value="Ribosomal_L18A"/>
    <property type="match status" value="1"/>
</dbReference>
<name>A0A9R1D5L4_9EURY</name>
<comment type="caution">
    <text evidence="5">The sequence shown here is derived from an EMBL/GenBank/DDBJ whole genome shotgun (WGS) entry which is preliminary data.</text>
</comment>
<dbReference type="InterPro" id="IPR023573">
    <property type="entry name" value="Ribosomal_eL20_dom"/>
</dbReference>
<dbReference type="GO" id="GO:0003735">
    <property type="term" value="F:structural constituent of ribosome"/>
    <property type="evidence" value="ECO:0007669"/>
    <property type="project" value="InterPro"/>
</dbReference>
<evidence type="ECO:0000259" key="4">
    <source>
        <dbReference type="Pfam" id="PF01775"/>
    </source>
</evidence>
<dbReference type="GO" id="GO:0006412">
    <property type="term" value="P:translation"/>
    <property type="evidence" value="ECO:0007669"/>
    <property type="project" value="UniProtKB-UniRule"/>
</dbReference>
<dbReference type="Gene3D" id="3.10.20.10">
    <property type="match status" value="1"/>
</dbReference>
<keyword evidence="3" id="KW-0694">RNA-binding</keyword>
<dbReference type="SUPFAM" id="SSF160374">
    <property type="entry name" value="RplX-like"/>
    <property type="match status" value="1"/>
</dbReference>
<dbReference type="NCBIfam" id="NF001981">
    <property type="entry name" value="PRK00773.1-1"/>
    <property type="match status" value="1"/>
</dbReference>
<dbReference type="GO" id="GO:0070180">
    <property type="term" value="F:large ribosomal subunit rRNA binding"/>
    <property type="evidence" value="ECO:0007669"/>
    <property type="project" value="UniProtKB-UniRule"/>
</dbReference>
<keyword evidence="1 3" id="KW-0689">Ribosomal protein</keyword>
<protein>
    <recommendedName>
        <fullName evidence="3">Large ribosomal subunit protein eL20</fullName>
    </recommendedName>
</protein>
<accession>A0A9R1D5L4</accession>
<keyword evidence="2 3" id="KW-0687">Ribonucleoprotein</keyword>
<evidence type="ECO:0000313" key="5">
    <source>
        <dbReference type="EMBL" id="MCQ4334469.1"/>
    </source>
</evidence>
<dbReference type="GO" id="GO:1990904">
    <property type="term" value="C:ribonucleoprotein complex"/>
    <property type="evidence" value="ECO:0007669"/>
    <property type="project" value="UniProtKB-KW"/>
</dbReference>
<dbReference type="EMBL" id="JAHLKM010000026">
    <property type="protein sequence ID" value="MCQ4334469.1"/>
    <property type="molecule type" value="Genomic_DNA"/>
</dbReference>
<organism evidence="5 6">
    <name type="scientific">Natronomonas aquatica</name>
    <dbReference type="NCBI Taxonomy" id="2841590"/>
    <lineage>
        <taxon>Archaea</taxon>
        <taxon>Methanobacteriati</taxon>
        <taxon>Methanobacteriota</taxon>
        <taxon>Stenosarchaea group</taxon>
        <taxon>Halobacteria</taxon>
        <taxon>Halobacteriales</taxon>
        <taxon>Natronomonadaceae</taxon>
        <taxon>Natronomonas</taxon>
    </lineage>
</organism>
<dbReference type="AlphaFoldDB" id="A0A9R1D5L4"/>
<dbReference type="HAMAP" id="MF_00273">
    <property type="entry name" value="Ribosomal_eL20"/>
    <property type="match status" value="1"/>
</dbReference>
<dbReference type="Proteomes" id="UP001139494">
    <property type="component" value="Unassembled WGS sequence"/>
</dbReference>
<evidence type="ECO:0000256" key="2">
    <source>
        <dbReference type="ARBA" id="ARBA00023274"/>
    </source>
</evidence>
<gene>
    <name evidence="3" type="primary">rpl18a</name>
    <name evidence="3" type="synonym">rpl20e</name>
    <name evidence="3" type="synonym">rplX</name>
    <name evidence="5" type="ORF">KM295_13475</name>
</gene>
<keyword evidence="6" id="KW-1185">Reference proteome</keyword>
<reference evidence="5" key="1">
    <citation type="journal article" date="2023" name="Front. Microbiol.">
        <title>Genomic-based phylogenetic and metabolic analyses of the genus Natronomonas, and description of Natronomonas aquatica sp. nov.</title>
        <authorList>
            <person name="Garcia-Roldan A."/>
            <person name="Duran-Viseras A."/>
            <person name="de la Haba R.R."/>
            <person name="Corral P."/>
            <person name="Sanchez-Porro C."/>
            <person name="Ventosa A."/>
        </authorList>
    </citation>
    <scope>NUCLEOTIDE SEQUENCE</scope>
    <source>
        <strain evidence="5">F2-12</strain>
    </source>
</reference>
<feature type="domain" description="Large ribosomal subunit protein eL20" evidence="4">
    <location>
        <begin position="1"/>
        <end position="55"/>
    </location>
</feature>
<dbReference type="RefSeq" id="WP_256030510.1">
    <property type="nucleotide sequence ID" value="NZ_JAHLKM010000026.1"/>
</dbReference>
<dbReference type="GO" id="GO:0005840">
    <property type="term" value="C:ribosome"/>
    <property type="evidence" value="ECO:0007669"/>
    <property type="project" value="UniProtKB-KW"/>
</dbReference>
<evidence type="ECO:0000256" key="1">
    <source>
        <dbReference type="ARBA" id="ARBA00022980"/>
    </source>
</evidence>